<comment type="caution">
    <text evidence="1">The sequence shown here is derived from an EMBL/GenBank/DDBJ whole genome shotgun (WGS) entry which is preliminary data.</text>
</comment>
<accession>A0A1G1ZWH6</accession>
<name>A0A1G1ZWH6_9BACT</name>
<dbReference type="GO" id="GO:0019546">
    <property type="term" value="P:L-arginine deiminase pathway"/>
    <property type="evidence" value="ECO:0007669"/>
    <property type="project" value="TreeGrafter"/>
</dbReference>
<dbReference type="STRING" id="1798409.A3I24_02245"/>
<dbReference type="PANTHER" id="PTHR47271:SF2">
    <property type="entry name" value="ARGININE DEIMINASE"/>
    <property type="match status" value="1"/>
</dbReference>
<protein>
    <recommendedName>
        <fullName evidence="3">Amidinotransferase</fullName>
    </recommendedName>
</protein>
<gene>
    <name evidence="1" type="ORF">A3I24_02245</name>
</gene>
<sequence>MNSLRFYERTFKIKLLKPILKEANMAKTLVMCPPNYFDVQYELSTNRWMNMDSQPDKNLVARQWLDLFGACLELGLKVLLIKPRPGLPDMVFAANAGLQIPGGKGVIISNYFHKERRPENVFIYDFFRNLFSAENVWQLPARTYFEGQGDAIWLDERRVVIGYGVRTNLAGIAEVQKILKRYDPKIKVILLRMKSVAEARADEKIFYHLDTCLLHLPRIQTFIVYEGAFAASAIKILKKLGGLMSVSEAEANNFVCNGLVVNERTIFSPWVSGMIYLSLRDLNYDVKVFPMSEFIKSGGAVKCLIMEL</sequence>
<dbReference type="GO" id="GO:0016990">
    <property type="term" value="F:arginine deiminase activity"/>
    <property type="evidence" value="ECO:0007669"/>
    <property type="project" value="TreeGrafter"/>
</dbReference>
<dbReference type="PANTHER" id="PTHR47271">
    <property type="entry name" value="ARGININE DEIMINASE"/>
    <property type="match status" value="1"/>
</dbReference>
<organism evidence="1 2">
    <name type="scientific">Candidatus Harrisonbacteria bacterium RIFCSPLOWO2_02_FULL_41_13b</name>
    <dbReference type="NCBI Taxonomy" id="1798409"/>
    <lineage>
        <taxon>Bacteria</taxon>
        <taxon>Candidatus Harrisoniibacteriota</taxon>
    </lineage>
</organism>
<dbReference type="Proteomes" id="UP000177690">
    <property type="component" value="Unassembled WGS sequence"/>
</dbReference>
<evidence type="ECO:0008006" key="3">
    <source>
        <dbReference type="Google" id="ProtNLM"/>
    </source>
</evidence>
<evidence type="ECO:0000313" key="2">
    <source>
        <dbReference type="Proteomes" id="UP000177690"/>
    </source>
</evidence>
<dbReference type="Gene3D" id="3.75.10.10">
    <property type="entry name" value="L-arginine/glycine Amidinotransferase, Chain A"/>
    <property type="match status" value="1"/>
</dbReference>
<dbReference type="SUPFAM" id="SSF55909">
    <property type="entry name" value="Pentein"/>
    <property type="match status" value="1"/>
</dbReference>
<dbReference type="AlphaFoldDB" id="A0A1G1ZWH6"/>
<dbReference type="Pfam" id="PF19420">
    <property type="entry name" value="DDAH_eukar"/>
    <property type="match status" value="1"/>
</dbReference>
<evidence type="ECO:0000313" key="1">
    <source>
        <dbReference type="EMBL" id="OGY68227.1"/>
    </source>
</evidence>
<proteinExistence type="predicted"/>
<reference evidence="1 2" key="1">
    <citation type="journal article" date="2016" name="Nat. Commun.">
        <title>Thousands of microbial genomes shed light on interconnected biogeochemical processes in an aquifer system.</title>
        <authorList>
            <person name="Anantharaman K."/>
            <person name="Brown C.T."/>
            <person name="Hug L.A."/>
            <person name="Sharon I."/>
            <person name="Castelle C.J."/>
            <person name="Probst A.J."/>
            <person name="Thomas B.C."/>
            <person name="Singh A."/>
            <person name="Wilkins M.J."/>
            <person name="Karaoz U."/>
            <person name="Brodie E.L."/>
            <person name="Williams K.H."/>
            <person name="Hubbard S.S."/>
            <person name="Banfield J.F."/>
        </authorList>
    </citation>
    <scope>NUCLEOTIDE SEQUENCE [LARGE SCALE GENOMIC DNA]</scope>
</reference>
<dbReference type="EMBL" id="MHJL01000004">
    <property type="protein sequence ID" value="OGY68227.1"/>
    <property type="molecule type" value="Genomic_DNA"/>
</dbReference>